<reference evidence="1" key="1">
    <citation type="journal article" date="2015" name="Nature">
        <title>Complex archaea that bridge the gap between prokaryotes and eukaryotes.</title>
        <authorList>
            <person name="Spang A."/>
            <person name="Saw J.H."/>
            <person name="Jorgensen S.L."/>
            <person name="Zaremba-Niedzwiedzka K."/>
            <person name="Martijn J."/>
            <person name="Lind A.E."/>
            <person name="van Eijk R."/>
            <person name="Schleper C."/>
            <person name="Guy L."/>
            <person name="Ettema T.J."/>
        </authorList>
    </citation>
    <scope>NUCLEOTIDE SEQUENCE</scope>
</reference>
<evidence type="ECO:0000313" key="1">
    <source>
        <dbReference type="EMBL" id="KKN03881.1"/>
    </source>
</evidence>
<sequence length="69" mass="8258">MTKSKFIDLLRTLDPDVDTYLKVKPLSQVCDTIIHDCWLNQQRENQATSELRNQVIHFIFNNKFDFDKE</sequence>
<protein>
    <recommendedName>
        <fullName evidence="2">Serine-threonine/tyrosine-protein kinase catalytic domain-containing protein</fullName>
    </recommendedName>
</protein>
<accession>A0A0F9PS37</accession>
<evidence type="ECO:0008006" key="2">
    <source>
        <dbReference type="Google" id="ProtNLM"/>
    </source>
</evidence>
<dbReference type="AlphaFoldDB" id="A0A0F9PS37"/>
<dbReference type="EMBL" id="LAZR01004984">
    <property type="protein sequence ID" value="KKN03881.1"/>
    <property type="molecule type" value="Genomic_DNA"/>
</dbReference>
<name>A0A0F9PS37_9ZZZZ</name>
<organism evidence="1">
    <name type="scientific">marine sediment metagenome</name>
    <dbReference type="NCBI Taxonomy" id="412755"/>
    <lineage>
        <taxon>unclassified sequences</taxon>
        <taxon>metagenomes</taxon>
        <taxon>ecological metagenomes</taxon>
    </lineage>
</organism>
<proteinExistence type="predicted"/>
<gene>
    <name evidence="1" type="ORF">LCGC14_1103110</name>
</gene>
<comment type="caution">
    <text evidence="1">The sequence shown here is derived from an EMBL/GenBank/DDBJ whole genome shotgun (WGS) entry which is preliminary data.</text>
</comment>